<gene>
    <name evidence="1" type="ORF">J0X13_03300</name>
</gene>
<proteinExistence type="predicted"/>
<comment type="caution">
    <text evidence="1">The sequence shown here is derived from an EMBL/GenBank/DDBJ whole genome shotgun (WGS) entry which is preliminary data.</text>
</comment>
<evidence type="ECO:0000313" key="2">
    <source>
        <dbReference type="Proteomes" id="UP000664163"/>
    </source>
</evidence>
<dbReference type="Proteomes" id="UP000664163">
    <property type="component" value="Unassembled WGS sequence"/>
</dbReference>
<name>A0ABS3ETU6_9FLAO</name>
<dbReference type="RefSeq" id="WP_207070035.1">
    <property type="nucleotide sequence ID" value="NZ_JAFLND010000001.1"/>
</dbReference>
<evidence type="ECO:0000313" key="1">
    <source>
        <dbReference type="EMBL" id="MBO0329558.1"/>
    </source>
</evidence>
<keyword evidence="2" id="KW-1185">Reference proteome</keyword>
<reference evidence="1 2" key="1">
    <citation type="submission" date="2021-03" db="EMBL/GenBank/DDBJ databases">
        <title>Muricauda sp. CAU 1631 isolated from Incheon.</title>
        <authorList>
            <person name="Kim W."/>
        </authorList>
    </citation>
    <scope>NUCLEOTIDE SEQUENCE [LARGE SCALE GENOMIC DNA]</scope>
    <source>
        <strain evidence="1 2">CAU 1631</strain>
    </source>
</reference>
<protein>
    <recommendedName>
        <fullName evidence="3">DUF3471 domain-containing protein</fullName>
    </recommendedName>
</protein>
<sequence length="98" mass="10997">MMISDLGQYFYHVWILKGGVKEGAFPLTTRISGGYSAKYLIGGSRLLDARTSDETPGLLTITRFDLQEFIVSGTFEFAVKDKEGNTLNFTEGRFDLKF</sequence>
<dbReference type="EMBL" id="JAFLND010000001">
    <property type="protein sequence ID" value="MBO0329558.1"/>
    <property type="molecule type" value="Genomic_DNA"/>
</dbReference>
<evidence type="ECO:0008006" key="3">
    <source>
        <dbReference type="Google" id="ProtNLM"/>
    </source>
</evidence>
<accession>A0ABS3ETU6</accession>
<organism evidence="1 2">
    <name type="scientific">[Muricauda] lutisoli</name>
    <dbReference type="NCBI Taxonomy" id="2816035"/>
    <lineage>
        <taxon>Bacteria</taxon>
        <taxon>Pseudomonadati</taxon>
        <taxon>Bacteroidota</taxon>
        <taxon>Flavobacteriia</taxon>
        <taxon>Flavobacteriales</taxon>
        <taxon>Flavobacteriaceae</taxon>
        <taxon>Allomuricauda</taxon>
    </lineage>
</organism>